<name>A0A0P6YFL1_9CHLR</name>
<proteinExistence type="predicted"/>
<evidence type="ECO:0000313" key="3">
    <source>
        <dbReference type="Proteomes" id="UP000050502"/>
    </source>
</evidence>
<dbReference type="Proteomes" id="UP000050502">
    <property type="component" value="Unassembled WGS sequence"/>
</dbReference>
<sequence length="95" mass="10575">MWETFKQAALQAKRCLFLGGRYAMKNSAFAGLSGWARPLPPCSHSTAFHQRPVSCSTHPRNSCTSMPQSAALPLRKKQHGRVYSPAPQTRPPPIW</sequence>
<feature type="region of interest" description="Disordered" evidence="1">
    <location>
        <begin position="65"/>
        <end position="95"/>
    </location>
</feature>
<comment type="caution">
    <text evidence="2">The sequence shown here is derived from an EMBL/GenBank/DDBJ whole genome shotgun (WGS) entry which is preliminary data.</text>
</comment>
<dbReference type="EMBL" id="LGKN01000003">
    <property type="protein sequence ID" value="KPL89088.1"/>
    <property type="molecule type" value="Genomic_DNA"/>
</dbReference>
<dbReference type="AlphaFoldDB" id="A0A0P6YFL1"/>
<evidence type="ECO:0000313" key="2">
    <source>
        <dbReference type="EMBL" id="KPL89088.1"/>
    </source>
</evidence>
<accession>A0A0P6YFL1</accession>
<gene>
    <name evidence="2" type="ORF">SE16_00645</name>
</gene>
<protein>
    <submittedName>
        <fullName evidence="2">Uncharacterized protein</fullName>
    </submittedName>
</protein>
<evidence type="ECO:0000256" key="1">
    <source>
        <dbReference type="SAM" id="MobiDB-lite"/>
    </source>
</evidence>
<reference evidence="2 3" key="1">
    <citation type="submission" date="2015-07" db="EMBL/GenBank/DDBJ databases">
        <title>Whole genome sequence of Ardenticatena maritima DSM 23922.</title>
        <authorList>
            <person name="Hemp J."/>
            <person name="Ward L.M."/>
            <person name="Pace L.A."/>
            <person name="Fischer W.W."/>
        </authorList>
    </citation>
    <scope>NUCLEOTIDE SEQUENCE [LARGE SCALE GENOMIC DNA]</scope>
    <source>
        <strain evidence="2 3">110S</strain>
    </source>
</reference>
<organism evidence="2 3">
    <name type="scientific">Ardenticatena maritima</name>
    <dbReference type="NCBI Taxonomy" id="872965"/>
    <lineage>
        <taxon>Bacteria</taxon>
        <taxon>Bacillati</taxon>
        <taxon>Chloroflexota</taxon>
        <taxon>Ardenticatenia</taxon>
        <taxon>Ardenticatenales</taxon>
        <taxon>Ardenticatenaceae</taxon>
        <taxon>Ardenticatena</taxon>
    </lineage>
</organism>